<dbReference type="AlphaFoldDB" id="G8M193"/>
<name>G8M193_ACECE</name>
<accession>G8M193</accession>
<reference evidence="1 2" key="2">
    <citation type="journal article" date="2012" name="Stand. Genomic Sci.">
        <title>Complete Genome Sequence of Clostridium clariflavum DSM 19732.</title>
        <authorList>
            <person name="Izquierdo J.A."/>
            <person name="Goodwin L."/>
            <person name="Davenport K.W."/>
            <person name="Teshima H."/>
            <person name="Bruce D."/>
            <person name="Detter C."/>
            <person name="Tapia R."/>
            <person name="Han S."/>
            <person name="Land M."/>
            <person name="Hauser L."/>
            <person name="Jeffries C.D."/>
            <person name="Han J."/>
            <person name="Pitluck S."/>
            <person name="Nolan M."/>
            <person name="Chen A."/>
            <person name="Huntemann M."/>
            <person name="Mavromatis K."/>
            <person name="Mikhailova N."/>
            <person name="Liolios K."/>
            <person name="Woyke T."/>
            <person name="Lynd L.R."/>
        </authorList>
    </citation>
    <scope>NUCLEOTIDE SEQUENCE [LARGE SCALE GENOMIC DNA]</scope>
    <source>
        <strain evidence="2">DSM 19732 / NBRC 101661 / EBR45</strain>
    </source>
</reference>
<protein>
    <submittedName>
        <fullName evidence="1">Uncharacterized protein</fullName>
    </submittedName>
</protein>
<keyword evidence="2" id="KW-1185">Reference proteome</keyword>
<dbReference type="Proteomes" id="UP000005435">
    <property type="component" value="Chromosome"/>
</dbReference>
<gene>
    <name evidence="1" type="ordered locus">Clocl_1418</name>
</gene>
<organism evidence="1 2">
    <name type="scientific">Acetivibrio clariflavus (strain DSM 19732 / NBRC 101661 / EBR45)</name>
    <name type="common">Clostridium clariflavum</name>
    <dbReference type="NCBI Taxonomy" id="720554"/>
    <lineage>
        <taxon>Bacteria</taxon>
        <taxon>Bacillati</taxon>
        <taxon>Bacillota</taxon>
        <taxon>Clostridia</taxon>
        <taxon>Eubacteriales</taxon>
        <taxon>Oscillospiraceae</taxon>
        <taxon>Acetivibrio</taxon>
    </lineage>
</organism>
<dbReference type="STRING" id="720554.Clocl_1418"/>
<dbReference type="EMBL" id="CP003065">
    <property type="protein sequence ID" value="AEV68069.1"/>
    <property type="molecule type" value="Genomic_DNA"/>
</dbReference>
<reference evidence="2" key="1">
    <citation type="submission" date="2011-12" db="EMBL/GenBank/DDBJ databases">
        <title>Complete sequence of Clostridium clariflavum DSM 19732.</title>
        <authorList>
            <consortium name="US DOE Joint Genome Institute"/>
            <person name="Lucas S."/>
            <person name="Han J."/>
            <person name="Lapidus A."/>
            <person name="Cheng J.-F."/>
            <person name="Goodwin L."/>
            <person name="Pitluck S."/>
            <person name="Peters L."/>
            <person name="Teshima H."/>
            <person name="Detter J.C."/>
            <person name="Han C."/>
            <person name="Tapia R."/>
            <person name="Land M."/>
            <person name="Hauser L."/>
            <person name="Kyrpides N."/>
            <person name="Ivanova N."/>
            <person name="Pagani I."/>
            <person name="Kitzmiller T."/>
            <person name="Lynd L."/>
            <person name="Izquierdo J."/>
            <person name="Woyke T."/>
        </authorList>
    </citation>
    <scope>NUCLEOTIDE SEQUENCE [LARGE SCALE GENOMIC DNA]</scope>
    <source>
        <strain evidence="2">DSM 19732 / NBRC 101661 / EBR45</strain>
    </source>
</reference>
<dbReference type="KEGG" id="ccl:Clocl_1418"/>
<evidence type="ECO:0000313" key="2">
    <source>
        <dbReference type="Proteomes" id="UP000005435"/>
    </source>
</evidence>
<dbReference type="eggNOG" id="COG3391">
    <property type="taxonomic scope" value="Bacteria"/>
</dbReference>
<dbReference type="OrthoDB" id="1708226at2"/>
<evidence type="ECO:0000313" key="1">
    <source>
        <dbReference type="EMBL" id="AEV68069.1"/>
    </source>
</evidence>
<proteinExistence type="predicted"/>
<dbReference type="HOGENOM" id="CLU_939097_0_0_9"/>
<sequence length="257" mass="28676">MSGHEYKHGPKIEAGQILNPDCFPPPNELVCIQVPKIFDQVALRECVTRSIKIRKCGPEPHGPIHGPSPVDFEGVTDFDIVEIKVVSKTDSLTRAGFKKLKLMVKIGYKIHYSIGDTSEIEYDEAVFNLTVNEIYCPSCVAQIGVIKAKDCPDIHGDKNKTADVDGTFIKVEALAEAFNDAYHPETGILTFDIGAFFIVKCECVVQLLIPSYGYCPVPPEQVNPAAQNCRTFNDRTKTPFPTKFFPDQKWNPLDRNE</sequence>
<dbReference type="RefSeq" id="WP_014254682.1">
    <property type="nucleotide sequence ID" value="NC_016627.1"/>
</dbReference>